<dbReference type="EMBL" id="JACHMD010000001">
    <property type="protein sequence ID" value="MBB4667033.1"/>
    <property type="molecule type" value="Genomic_DNA"/>
</dbReference>
<dbReference type="RefSeq" id="WP_184217151.1">
    <property type="nucleotide sequence ID" value="NZ_JACHMD010000001.1"/>
</dbReference>
<proteinExistence type="predicted"/>
<dbReference type="Proteomes" id="UP000573729">
    <property type="component" value="Unassembled WGS sequence"/>
</dbReference>
<keyword evidence="2" id="KW-1185">Reference proteome</keyword>
<sequence>MSTPATGGFTGPRLTSLASARGAAHLGEVVITADFIRGMRAFKTAIQELGHGAYDLGSVEDHTLAGEVRRQLNDQTGRKESPTA</sequence>
<gene>
    <name evidence="1" type="ORF">BKA24_001742</name>
</gene>
<comment type="caution">
    <text evidence="1">The sequence shown here is derived from an EMBL/GenBank/DDBJ whole genome shotgun (WGS) entry which is preliminary data.</text>
</comment>
<evidence type="ECO:0000313" key="2">
    <source>
        <dbReference type="Proteomes" id="UP000573729"/>
    </source>
</evidence>
<dbReference type="AlphaFoldDB" id="A0A7W7BQM4"/>
<protein>
    <submittedName>
        <fullName evidence="1">Uncharacterized protein</fullName>
    </submittedName>
</protein>
<reference evidence="1 2" key="1">
    <citation type="submission" date="2020-08" db="EMBL/GenBank/DDBJ databases">
        <title>Sequencing the genomes of 1000 actinobacteria strains.</title>
        <authorList>
            <person name="Klenk H.-P."/>
        </authorList>
    </citation>
    <scope>NUCLEOTIDE SEQUENCE [LARGE SCALE GENOMIC DNA]</scope>
    <source>
        <strain evidence="1 2">DSM 24947</strain>
    </source>
</reference>
<accession>A0A7W7BQM4</accession>
<name>A0A7W7BQM4_9MICO</name>
<organism evidence="1 2">
    <name type="scientific">Microbacterium marinum</name>
    <dbReference type="NCBI Taxonomy" id="421115"/>
    <lineage>
        <taxon>Bacteria</taxon>
        <taxon>Bacillati</taxon>
        <taxon>Actinomycetota</taxon>
        <taxon>Actinomycetes</taxon>
        <taxon>Micrococcales</taxon>
        <taxon>Microbacteriaceae</taxon>
        <taxon>Microbacterium</taxon>
    </lineage>
</organism>
<evidence type="ECO:0000313" key="1">
    <source>
        <dbReference type="EMBL" id="MBB4667033.1"/>
    </source>
</evidence>